<evidence type="ECO:0000313" key="1">
    <source>
        <dbReference type="EMBL" id="MDD7968907.1"/>
    </source>
</evidence>
<name>A0ABT5T1B4_9PSEU</name>
<sequence>ERPMSITPEDRDPSGTEVGETRYRDAFAVADELAVHGSDCVCPRCAARLPGLLTELARAIEKDTVD</sequence>
<reference evidence="1 2" key="1">
    <citation type="submission" date="2023-02" db="EMBL/GenBank/DDBJ databases">
        <title>Genome sequencing required for Actinomycetospora new species description.</title>
        <authorList>
            <person name="Saimee Y."/>
            <person name="Duangmal K."/>
        </authorList>
    </citation>
    <scope>NUCLEOTIDE SEQUENCE [LARGE SCALE GENOMIC DNA]</scope>
    <source>
        <strain evidence="1 2">DW7H6</strain>
    </source>
</reference>
<proteinExistence type="predicted"/>
<organism evidence="1 2">
    <name type="scientific">Actinomycetospora lemnae</name>
    <dbReference type="NCBI Taxonomy" id="3019891"/>
    <lineage>
        <taxon>Bacteria</taxon>
        <taxon>Bacillati</taxon>
        <taxon>Actinomycetota</taxon>
        <taxon>Actinomycetes</taxon>
        <taxon>Pseudonocardiales</taxon>
        <taxon>Pseudonocardiaceae</taxon>
        <taxon>Actinomycetospora</taxon>
    </lineage>
</organism>
<comment type="caution">
    <text evidence="1">The sequence shown here is derived from an EMBL/GenBank/DDBJ whole genome shotgun (WGS) entry which is preliminary data.</text>
</comment>
<accession>A0ABT5T1B4</accession>
<dbReference type="Proteomes" id="UP001300763">
    <property type="component" value="Unassembled WGS sequence"/>
</dbReference>
<feature type="non-terminal residue" evidence="1">
    <location>
        <position position="1"/>
    </location>
</feature>
<protein>
    <submittedName>
        <fullName evidence="1">Uncharacterized protein</fullName>
    </submittedName>
</protein>
<keyword evidence="2" id="KW-1185">Reference proteome</keyword>
<gene>
    <name evidence="1" type="ORF">PGB27_26465</name>
</gene>
<evidence type="ECO:0000313" key="2">
    <source>
        <dbReference type="Proteomes" id="UP001300763"/>
    </source>
</evidence>
<dbReference type="RefSeq" id="WP_274203441.1">
    <property type="nucleotide sequence ID" value="NZ_JAQZAO010000017.1"/>
</dbReference>
<dbReference type="EMBL" id="JAQZAO010000017">
    <property type="protein sequence ID" value="MDD7968907.1"/>
    <property type="molecule type" value="Genomic_DNA"/>
</dbReference>